<reference evidence="14" key="1">
    <citation type="submission" date="2020-12" db="EMBL/GenBank/DDBJ databases">
        <title>WGS assembly of Carya illinoinensis cv. Pawnee.</title>
        <authorList>
            <person name="Platts A."/>
            <person name="Shu S."/>
            <person name="Wright S."/>
            <person name="Barry K."/>
            <person name="Edger P."/>
            <person name="Pires J.C."/>
            <person name="Schmutz J."/>
        </authorList>
    </citation>
    <scope>NUCLEOTIDE SEQUENCE</scope>
    <source>
        <tissue evidence="14">Leaf</tissue>
    </source>
</reference>
<dbReference type="AlphaFoldDB" id="A0A8T1ND74"/>
<keyword evidence="9" id="KW-0812">Transmembrane</keyword>
<dbReference type="PANTHER" id="PTHR35284:SF1">
    <property type="entry name" value="OUTER ENVELOPE PORE PROTEIN 24A, CHLOROPLASTIC-RELATED"/>
    <property type="match status" value="1"/>
</dbReference>
<evidence type="ECO:0000256" key="4">
    <source>
        <dbReference type="ARBA" id="ARBA00011593"/>
    </source>
</evidence>
<organism evidence="14 15">
    <name type="scientific">Carya illinoinensis</name>
    <name type="common">Pecan</name>
    <dbReference type="NCBI Taxonomy" id="32201"/>
    <lineage>
        <taxon>Eukaryota</taxon>
        <taxon>Viridiplantae</taxon>
        <taxon>Streptophyta</taxon>
        <taxon>Embryophyta</taxon>
        <taxon>Tracheophyta</taxon>
        <taxon>Spermatophyta</taxon>
        <taxon>Magnoliopsida</taxon>
        <taxon>eudicotyledons</taxon>
        <taxon>Gunneridae</taxon>
        <taxon>Pentapetalae</taxon>
        <taxon>rosids</taxon>
        <taxon>fabids</taxon>
        <taxon>Fagales</taxon>
        <taxon>Juglandaceae</taxon>
        <taxon>Carya</taxon>
    </lineage>
</organism>
<dbReference type="EMBL" id="CM031823">
    <property type="protein sequence ID" value="KAG6626781.1"/>
    <property type="molecule type" value="Genomic_DNA"/>
</dbReference>
<keyword evidence="13" id="KW-0472">Membrane</keyword>
<evidence type="ECO:0000256" key="12">
    <source>
        <dbReference type="ARBA" id="ARBA00023114"/>
    </source>
</evidence>
<evidence type="ECO:0000256" key="10">
    <source>
        <dbReference type="ARBA" id="ARBA00022805"/>
    </source>
</evidence>
<dbReference type="GO" id="GO:0034426">
    <property type="term" value="C:etioplast membrane"/>
    <property type="evidence" value="ECO:0007669"/>
    <property type="project" value="UniProtKB-SubCell"/>
</dbReference>
<name>A0A8T1ND74_CARIL</name>
<evidence type="ECO:0000256" key="6">
    <source>
        <dbReference type="ARBA" id="ARBA00022452"/>
    </source>
</evidence>
<dbReference type="InterPro" id="IPR034626">
    <property type="entry name" value="OEP24"/>
</dbReference>
<keyword evidence="5" id="KW-0813">Transport</keyword>
<accession>A0A8T1ND74</accession>
<sequence length="202" mass="22623">MKASIKGRYEAEKSNGPVAVAALSFNAGDFKLRASCDDSTFVNGPSLNGLALGVEKPGFFIVDYSVPDKDFRFQFMNTARVADKSLNLTYIHNSGHNRTILDGTLVLDSANKLSANHALGSRNCKLKYTYVHEGGTTFEPCYDWAKNSWDFAVARKVYVDDVLRAWYQTSSQVLGLEWSRNSKQNGSFKLRVYEIYNAHIIQ</sequence>
<comment type="subunit">
    <text evidence="4">Homooligomers form large rather nonselective pores in plastidial outer membranes.</text>
</comment>
<evidence type="ECO:0000313" key="15">
    <source>
        <dbReference type="Proteomes" id="UP000811609"/>
    </source>
</evidence>
<keyword evidence="10" id="KW-1002">Plastid outer membrane</keyword>
<evidence type="ECO:0000256" key="1">
    <source>
        <dbReference type="ARBA" id="ARBA00002327"/>
    </source>
</evidence>
<evidence type="ECO:0000256" key="2">
    <source>
        <dbReference type="ARBA" id="ARBA00004396"/>
    </source>
</evidence>
<evidence type="ECO:0000256" key="9">
    <source>
        <dbReference type="ARBA" id="ARBA00022692"/>
    </source>
</evidence>
<evidence type="ECO:0000256" key="7">
    <source>
        <dbReference type="ARBA" id="ARBA00022528"/>
    </source>
</evidence>
<dbReference type="Proteomes" id="UP000811609">
    <property type="component" value="Chromosome 15"/>
</dbReference>
<evidence type="ECO:0000256" key="3">
    <source>
        <dbReference type="ARBA" id="ARBA00004441"/>
    </source>
</evidence>
<dbReference type="GO" id="GO:0034765">
    <property type="term" value="P:regulation of monoatomic ion transmembrane transport"/>
    <property type="evidence" value="ECO:0007669"/>
    <property type="project" value="InterPro"/>
</dbReference>
<dbReference type="GO" id="GO:0022843">
    <property type="term" value="F:voltage-gated monoatomic cation channel activity"/>
    <property type="evidence" value="ECO:0007669"/>
    <property type="project" value="InterPro"/>
</dbReference>
<keyword evidence="12" id="KW-0626">Porin</keyword>
<evidence type="ECO:0000313" key="14">
    <source>
        <dbReference type="EMBL" id="KAG6626783.1"/>
    </source>
</evidence>
<keyword evidence="8" id="KW-0934">Plastid</keyword>
<comment type="function">
    <text evidence="1">High-conductance voltage-dependent solute channel with a slight selectivity for cations transporting triosephosphates, dicarboxylic acids, ATP, inorganic phosphate (Pi), sugars, and positively or negatively charged amino acids.</text>
</comment>
<evidence type="ECO:0000256" key="13">
    <source>
        <dbReference type="ARBA" id="ARBA00023136"/>
    </source>
</evidence>
<evidence type="ECO:0000256" key="11">
    <source>
        <dbReference type="ARBA" id="ARBA00023065"/>
    </source>
</evidence>
<evidence type="ECO:0000256" key="5">
    <source>
        <dbReference type="ARBA" id="ARBA00022448"/>
    </source>
</evidence>
<keyword evidence="7" id="KW-0150">Chloroplast</keyword>
<proteinExistence type="predicted"/>
<dbReference type="EMBL" id="CM031823">
    <property type="protein sequence ID" value="KAG6626783.1"/>
    <property type="molecule type" value="Genomic_DNA"/>
</dbReference>
<dbReference type="GO" id="GO:0015288">
    <property type="term" value="F:porin activity"/>
    <property type="evidence" value="ECO:0007669"/>
    <property type="project" value="UniProtKB-KW"/>
</dbReference>
<dbReference type="PANTHER" id="PTHR35284">
    <property type="entry name" value="OUTER ENVELOPE PORE PROTEIN 24A, CHLOROPLASTIC-RELATED"/>
    <property type="match status" value="1"/>
</dbReference>
<evidence type="ECO:0000256" key="8">
    <source>
        <dbReference type="ARBA" id="ARBA00022640"/>
    </source>
</evidence>
<dbReference type="GO" id="GO:0046930">
    <property type="term" value="C:pore complex"/>
    <property type="evidence" value="ECO:0007669"/>
    <property type="project" value="UniProtKB-KW"/>
</dbReference>
<comment type="subcellular location">
    <subcellularLocation>
        <location evidence="2">Plastid</location>
        <location evidence="2">Chloroplast outer membrane</location>
        <topology evidence="2">Multi-pass membrane protein</topology>
    </subcellularLocation>
    <subcellularLocation>
        <location evidence="3">Plastid</location>
        <location evidence="3">Etioplast membrane</location>
        <topology evidence="3">Multi-pass membrane protein</topology>
    </subcellularLocation>
</comment>
<gene>
    <name evidence="14" type="ORF">CIPAW_15G075900</name>
</gene>
<protein>
    <submittedName>
        <fullName evidence="14">Uncharacterized protein</fullName>
    </submittedName>
</protein>
<keyword evidence="11" id="KW-0406">Ion transport</keyword>
<comment type="caution">
    <text evidence="14">The sequence shown here is derived from an EMBL/GenBank/DDBJ whole genome shotgun (WGS) entry which is preliminary data.</text>
</comment>
<keyword evidence="6" id="KW-1134">Transmembrane beta strand</keyword>
<dbReference type="GO" id="GO:0009707">
    <property type="term" value="C:chloroplast outer membrane"/>
    <property type="evidence" value="ECO:0007669"/>
    <property type="project" value="UniProtKB-SubCell"/>
</dbReference>
<keyword evidence="15" id="KW-1185">Reference proteome</keyword>